<reference evidence="3 4" key="1">
    <citation type="submission" date="2019-04" db="EMBL/GenBank/DDBJ databases">
        <title>Genome sequence of Bacillus hwajinpoensis strain Y2.</title>
        <authorList>
            <person name="Fair J.L."/>
            <person name="Maclea K.S."/>
        </authorList>
    </citation>
    <scope>NUCLEOTIDE SEQUENCE [LARGE SCALE GENOMIC DNA]</scope>
    <source>
        <strain evidence="3 4">Y2</strain>
    </source>
</reference>
<dbReference type="EMBL" id="SWFM01000012">
    <property type="protein sequence ID" value="TKD66462.1"/>
    <property type="molecule type" value="Genomic_DNA"/>
</dbReference>
<feature type="active site" description="Tele-phosphohistidine intermediate" evidence="1">
    <location>
        <position position="9"/>
    </location>
</feature>
<dbReference type="SUPFAM" id="SSF53254">
    <property type="entry name" value="Phosphoglycerate mutase-like"/>
    <property type="match status" value="1"/>
</dbReference>
<evidence type="ECO:0000256" key="2">
    <source>
        <dbReference type="PIRSR" id="PIRSR613078-2"/>
    </source>
</evidence>
<proteinExistence type="predicted"/>
<protein>
    <submittedName>
        <fullName evidence="3">Histidine phosphatase family protein</fullName>
    </submittedName>
</protein>
<gene>
    <name evidence="3" type="ORF">FBF83_20190</name>
</gene>
<dbReference type="PANTHER" id="PTHR48100">
    <property type="entry name" value="BROAD-SPECIFICITY PHOSPHATASE YOR283W-RELATED"/>
    <property type="match status" value="1"/>
</dbReference>
<evidence type="ECO:0000313" key="3">
    <source>
        <dbReference type="EMBL" id="TKD66462.1"/>
    </source>
</evidence>
<feature type="active site" description="Proton donor/acceptor" evidence="1">
    <location>
        <position position="84"/>
    </location>
</feature>
<dbReference type="Gene3D" id="3.40.50.1240">
    <property type="entry name" value="Phosphoglycerate mutase-like"/>
    <property type="match status" value="1"/>
</dbReference>
<dbReference type="GO" id="GO:0016791">
    <property type="term" value="F:phosphatase activity"/>
    <property type="evidence" value="ECO:0007669"/>
    <property type="project" value="TreeGrafter"/>
</dbReference>
<dbReference type="InterPro" id="IPR029033">
    <property type="entry name" value="His_PPase_superfam"/>
</dbReference>
<feature type="binding site" evidence="2">
    <location>
        <position position="59"/>
    </location>
    <ligand>
        <name>substrate</name>
    </ligand>
</feature>
<feature type="binding site" evidence="2">
    <location>
        <begin position="8"/>
        <end position="15"/>
    </location>
    <ligand>
        <name>substrate</name>
    </ligand>
</feature>
<dbReference type="InterPro" id="IPR013078">
    <property type="entry name" value="His_Pase_superF_clade-1"/>
</dbReference>
<evidence type="ECO:0000256" key="1">
    <source>
        <dbReference type="PIRSR" id="PIRSR613078-1"/>
    </source>
</evidence>
<dbReference type="Proteomes" id="UP000310541">
    <property type="component" value="Unassembled WGS sequence"/>
</dbReference>
<dbReference type="RefSeq" id="WP_136948890.1">
    <property type="nucleotide sequence ID" value="NZ_SWFM01000012.1"/>
</dbReference>
<organism evidence="3 4">
    <name type="scientific">Guptibacillus hwajinpoensis</name>
    <dbReference type="NCBI Taxonomy" id="208199"/>
    <lineage>
        <taxon>Bacteria</taxon>
        <taxon>Bacillati</taxon>
        <taxon>Bacillota</taxon>
        <taxon>Bacilli</taxon>
        <taxon>Bacillales</taxon>
        <taxon>Guptibacillaceae</taxon>
        <taxon>Guptibacillus</taxon>
    </lineage>
</organism>
<dbReference type="GO" id="GO:0005737">
    <property type="term" value="C:cytoplasm"/>
    <property type="evidence" value="ECO:0007669"/>
    <property type="project" value="TreeGrafter"/>
</dbReference>
<comment type="caution">
    <text evidence="3">The sequence shown here is derived from an EMBL/GenBank/DDBJ whole genome shotgun (WGS) entry which is preliminary data.</text>
</comment>
<dbReference type="OrthoDB" id="9782128at2"/>
<accession>A0A4U1M859</accession>
<evidence type="ECO:0000313" key="4">
    <source>
        <dbReference type="Proteomes" id="UP000310541"/>
    </source>
</evidence>
<dbReference type="CDD" id="cd07067">
    <property type="entry name" value="HP_PGM_like"/>
    <property type="match status" value="1"/>
</dbReference>
<name>A0A4U1M859_9BACL</name>
<dbReference type="Pfam" id="PF00300">
    <property type="entry name" value="His_Phos_1"/>
    <property type="match status" value="1"/>
</dbReference>
<dbReference type="AlphaFoldDB" id="A0A4U1M859"/>
<dbReference type="SMART" id="SM00855">
    <property type="entry name" value="PGAM"/>
    <property type="match status" value="1"/>
</dbReference>
<dbReference type="InterPro" id="IPR050275">
    <property type="entry name" value="PGM_Phosphatase"/>
</dbReference>
<sequence length="192" mass="21773">MTTIGLIRHGITQWNNLGKAQGTSDIPLNELGRKQATNIGARLREEGKWDVIISSDLTRAIETAQIIGSKLNLPISHYDIRIREIDCGEIEGTTEEDRLEKWGSNWRDKDLGMESFEEVGKRGIEFIKDIVHTYNGKRILIVSHGALIGLTLQKLLPSRFQTTYIDNTSFTILENINGNWDCSLYNCSKHLM</sequence>
<dbReference type="PANTHER" id="PTHR48100:SF1">
    <property type="entry name" value="HISTIDINE PHOSPHATASE FAMILY PROTEIN-RELATED"/>
    <property type="match status" value="1"/>
</dbReference>